<feature type="region of interest" description="Disordered" evidence="4">
    <location>
        <begin position="685"/>
        <end position="790"/>
    </location>
</feature>
<sequence length="1083" mass="118072">MTALSGAESAQPRPSQPESLPESQQQPAPAAQHQSSNFDTQTAMTDPKRVAHETTTSNHHLPSASAPVAQSVGQTATQEPTVMGPPMTPVMTAPDYDDAGGAMVPIGPSQIFKATYSGVPVYEMICKEVAVMRRRSDSWLNATQILKVADFDKPQRTRILEREVQKGKHEKVQGGYGKYQGTWVPYERGLQLCQEYNVMELLQPILEYQASKTSPPLAPKHITAASSRPRKPRESRALGSSPVDPPKAKRMRMKKGVSTQILPRPLGATVGVADENTGEYGEGVVVVASENDDVTDEDLTSTSTDDGEDSDISMDDSMSIMSSQSRRHSRTPSPSGSRRQHSSDDLSDREAQSSFSSASTSTSPAGRRRRQRSHRDLSPGSLLKKRIRPGDELFLGKERQEKRKKRGARKRDADGDVDMEGSQLEEDEDDEMDERRDASPSTRSKASARSVSRTRAASDQDDHKSTASSTVAGTTRAMTPVETPPRGPHADALLEYFITDATTLPTVLSDPPADVDFNVVIDDEGHTALHWAAAMAKTDVVKILVQNGADTFRVNTDGQTALMRSVLFSNNFDRKSFPELLEFLQKTIFTIDKDDQTVFHHVANTAGERGKIHAARYYLECLLEKLAQHPSELASIINVQDHVGDTALTIASRLKVGGKKMVKILMDAGADAKIRNRSGKNADDYLEEAEQQGTAAPATTTAQGETETSASASVGNGPRPTRASVNAAAEDTARNGSRTGTKAEADVLMTRSLPGAPYTGARYPSHVQDSRNPLRRPRGPHAPTSASSNTLYKQLQDANSWPSSALTRLPGGHQPMHGLSSSSSTSQNVIPTVSDLFSRLTESYEKDIYEKDQDVTEARNLLQSIQSEILSGQRTIHELRVKTVALGQAEEQIRVLETMIKQEIHVRQRFRLQELIEQEEQNLLLNAGQTRVARGADSGTAAGTPTAAAENVDATMMESRTTEAAEGRLATGSELASSPNLNHAPATTATSDSSHAVTGSESSTVKKLESEATELRLRLSQLQKSRKEQVDQMVQFKCLQGKRRHEYQRLIALCCNVSIDQVDGLLEPLLSSLGTEDEKMLRD</sequence>
<feature type="compositionally biased region" description="Basic and acidic residues" evidence="4">
    <location>
        <begin position="341"/>
        <end position="351"/>
    </location>
</feature>
<dbReference type="InterPro" id="IPR002110">
    <property type="entry name" value="Ankyrin_rpt"/>
</dbReference>
<feature type="region of interest" description="Disordered" evidence="4">
    <location>
        <begin position="1"/>
        <end position="93"/>
    </location>
</feature>
<feature type="compositionally biased region" description="Low complexity" evidence="4">
    <location>
        <begin position="691"/>
        <end position="713"/>
    </location>
</feature>
<dbReference type="SMART" id="SM01252">
    <property type="entry name" value="KilA-N"/>
    <property type="match status" value="1"/>
</dbReference>
<dbReference type="SUPFAM" id="SSF54616">
    <property type="entry name" value="DNA-binding domain of Mlu1-box binding protein MBP1"/>
    <property type="match status" value="1"/>
</dbReference>
<dbReference type="PROSITE" id="PS50088">
    <property type="entry name" value="ANK_REPEAT"/>
    <property type="match status" value="2"/>
</dbReference>
<feature type="compositionally biased region" description="Acidic residues" evidence="4">
    <location>
        <begin position="415"/>
        <end position="432"/>
    </location>
</feature>
<evidence type="ECO:0000256" key="4">
    <source>
        <dbReference type="SAM" id="MobiDB-lite"/>
    </source>
</evidence>
<dbReference type="GO" id="GO:0030907">
    <property type="term" value="C:MBF transcription complex"/>
    <property type="evidence" value="ECO:0007669"/>
    <property type="project" value="TreeGrafter"/>
</dbReference>
<dbReference type="GO" id="GO:0001228">
    <property type="term" value="F:DNA-binding transcription activator activity, RNA polymerase II-specific"/>
    <property type="evidence" value="ECO:0007669"/>
    <property type="project" value="UniProtKB-ARBA"/>
</dbReference>
<reference evidence="6" key="1">
    <citation type="journal article" date="2020" name="Fungal Divers.">
        <title>Resolving the Mortierellaceae phylogeny through synthesis of multi-gene phylogenetics and phylogenomics.</title>
        <authorList>
            <person name="Vandepol N."/>
            <person name="Liber J."/>
            <person name="Desiro A."/>
            <person name="Na H."/>
            <person name="Kennedy M."/>
            <person name="Barry K."/>
            <person name="Grigoriev I.V."/>
            <person name="Miller A.N."/>
            <person name="O'Donnell K."/>
            <person name="Stajich J.E."/>
            <person name="Bonito G."/>
        </authorList>
    </citation>
    <scope>NUCLEOTIDE SEQUENCE</scope>
    <source>
        <strain evidence="6">CK1249</strain>
    </source>
</reference>
<feature type="compositionally biased region" description="Polar residues" evidence="4">
    <location>
        <begin position="466"/>
        <end position="477"/>
    </location>
</feature>
<organism evidence="6 7">
    <name type="scientific">Mortierella alpina</name>
    <name type="common">Oleaginous fungus</name>
    <name type="synonym">Mortierella renispora</name>
    <dbReference type="NCBI Taxonomy" id="64518"/>
    <lineage>
        <taxon>Eukaryota</taxon>
        <taxon>Fungi</taxon>
        <taxon>Fungi incertae sedis</taxon>
        <taxon>Mucoromycota</taxon>
        <taxon>Mortierellomycotina</taxon>
        <taxon>Mortierellomycetes</taxon>
        <taxon>Mortierellales</taxon>
        <taxon>Mortierellaceae</taxon>
        <taxon>Mortierella</taxon>
    </lineage>
</organism>
<keyword evidence="2 3" id="KW-0040">ANK repeat</keyword>
<dbReference type="PANTHER" id="PTHR43828:SF15">
    <property type="entry name" value="TRANSCRIPTION FACTOR MBP1"/>
    <property type="match status" value="1"/>
</dbReference>
<evidence type="ECO:0000313" key="7">
    <source>
        <dbReference type="Proteomes" id="UP000738359"/>
    </source>
</evidence>
<dbReference type="PROSITE" id="PS51299">
    <property type="entry name" value="HTH_APSES"/>
    <property type="match status" value="1"/>
</dbReference>
<name>A0A9P6J016_MORAP</name>
<feature type="compositionally biased region" description="Basic and acidic residues" evidence="4">
    <location>
        <begin position="388"/>
        <end position="401"/>
    </location>
</feature>
<dbReference type="SUPFAM" id="SSF48403">
    <property type="entry name" value="Ankyrin repeat"/>
    <property type="match status" value="1"/>
</dbReference>
<feature type="compositionally biased region" description="Low complexity" evidence="4">
    <location>
        <begin position="441"/>
        <end position="455"/>
    </location>
</feature>
<feature type="compositionally biased region" description="Low complexity" evidence="4">
    <location>
        <begin position="935"/>
        <end position="949"/>
    </location>
</feature>
<feature type="compositionally biased region" description="Low complexity" evidence="4">
    <location>
        <begin position="11"/>
        <end position="36"/>
    </location>
</feature>
<evidence type="ECO:0000259" key="5">
    <source>
        <dbReference type="PROSITE" id="PS51299"/>
    </source>
</evidence>
<accession>A0A9P6J016</accession>
<evidence type="ECO:0000256" key="2">
    <source>
        <dbReference type="ARBA" id="ARBA00023043"/>
    </source>
</evidence>
<protein>
    <recommendedName>
        <fullName evidence="5">HTH APSES-type domain-containing protein</fullName>
    </recommendedName>
</protein>
<dbReference type="GO" id="GO:0003677">
    <property type="term" value="F:DNA binding"/>
    <property type="evidence" value="ECO:0007669"/>
    <property type="project" value="InterPro"/>
</dbReference>
<dbReference type="PROSITE" id="PS50297">
    <property type="entry name" value="ANK_REP_REGION"/>
    <property type="match status" value="1"/>
</dbReference>
<feature type="repeat" description="ANK" evidence="3">
    <location>
        <begin position="524"/>
        <end position="556"/>
    </location>
</feature>
<dbReference type="Proteomes" id="UP000738359">
    <property type="component" value="Unassembled WGS sequence"/>
</dbReference>
<feature type="compositionally biased region" description="Polar residues" evidence="4">
    <location>
        <begin position="974"/>
        <end position="1003"/>
    </location>
</feature>
<dbReference type="EMBL" id="JAAAHY010000865">
    <property type="protein sequence ID" value="KAF9956122.1"/>
    <property type="molecule type" value="Genomic_DNA"/>
</dbReference>
<evidence type="ECO:0000313" key="6">
    <source>
        <dbReference type="EMBL" id="KAF9956122.1"/>
    </source>
</evidence>
<dbReference type="InterPro" id="IPR003163">
    <property type="entry name" value="Tscrpt_reg_HTH_APSES-type"/>
</dbReference>
<feature type="region of interest" description="Disordered" evidence="4">
    <location>
        <begin position="935"/>
        <end position="1007"/>
    </location>
</feature>
<proteinExistence type="predicted"/>
<dbReference type="GO" id="GO:0033309">
    <property type="term" value="C:SBF transcription complex"/>
    <property type="evidence" value="ECO:0007669"/>
    <property type="project" value="TreeGrafter"/>
</dbReference>
<evidence type="ECO:0000256" key="3">
    <source>
        <dbReference type="PROSITE-ProRule" id="PRU00023"/>
    </source>
</evidence>
<dbReference type="PANTHER" id="PTHR43828">
    <property type="entry name" value="ASPARAGINASE"/>
    <property type="match status" value="1"/>
</dbReference>
<gene>
    <name evidence="6" type="ORF">BGZ70_010033</name>
</gene>
<dbReference type="OrthoDB" id="6718656at2759"/>
<dbReference type="InterPro" id="IPR036770">
    <property type="entry name" value="Ankyrin_rpt-contain_sf"/>
</dbReference>
<dbReference type="InterPro" id="IPR036887">
    <property type="entry name" value="HTH_APSES_sf"/>
</dbReference>
<dbReference type="AlphaFoldDB" id="A0A9P6J016"/>
<dbReference type="Gene3D" id="3.10.260.10">
    <property type="entry name" value="Transcription regulator HTH, APSES-type DNA-binding domain"/>
    <property type="match status" value="1"/>
</dbReference>
<dbReference type="InterPro" id="IPR018004">
    <property type="entry name" value="KilA/APSES_HTH"/>
</dbReference>
<keyword evidence="7" id="KW-1185">Reference proteome</keyword>
<comment type="caution">
    <text evidence="6">The sequence shown here is derived from an EMBL/GenBank/DDBJ whole genome shotgun (WGS) entry which is preliminary data.</text>
</comment>
<dbReference type="Pfam" id="PF12796">
    <property type="entry name" value="Ank_2"/>
    <property type="match status" value="1"/>
</dbReference>
<feature type="compositionally biased region" description="Low complexity" evidence="4">
    <location>
        <begin position="80"/>
        <end position="93"/>
    </location>
</feature>
<feature type="region of interest" description="Disordered" evidence="4">
    <location>
        <begin position="287"/>
        <end position="486"/>
    </location>
</feature>
<dbReference type="SMART" id="SM00248">
    <property type="entry name" value="ANK"/>
    <property type="match status" value="3"/>
</dbReference>
<feature type="domain" description="HTH APSES-type" evidence="5">
    <location>
        <begin position="111"/>
        <end position="217"/>
    </location>
</feature>
<feature type="repeat" description="ANK" evidence="3">
    <location>
        <begin position="643"/>
        <end position="677"/>
    </location>
</feature>
<feature type="compositionally biased region" description="Basic and acidic residues" evidence="4">
    <location>
        <begin position="456"/>
        <end position="465"/>
    </location>
</feature>
<feature type="compositionally biased region" description="Acidic residues" evidence="4">
    <location>
        <begin position="290"/>
        <end position="314"/>
    </location>
</feature>
<feature type="region of interest" description="Disordered" evidence="4">
    <location>
        <begin position="802"/>
        <end position="827"/>
    </location>
</feature>
<dbReference type="Pfam" id="PF04383">
    <property type="entry name" value="KilA-N"/>
    <property type="match status" value="1"/>
</dbReference>
<evidence type="ECO:0000256" key="1">
    <source>
        <dbReference type="ARBA" id="ARBA00022737"/>
    </source>
</evidence>
<feature type="region of interest" description="Disordered" evidence="4">
    <location>
        <begin position="213"/>
        <end position="262"/>
    </location>
</feature>
<dbReference type="FunFam" id="3.10.260.10:FF:000001">
    <property type="entry name" value="APSES transcription factor (MbpA)"/>
    <property type="match status" value="1"/>
</dbReference>
<dbReference type="InterPro" id="IPR051642">
    <property type="entry name" value="SWI6-like"/>
</dbReference>
<dbReference type="Gene3D" id="1.25.40.20">
    <property type="entry name" value="Ankyrin repeat-containing domain"/>
    <property type="match status" value="1"/>
</dbReference>
<keyword evidence="1" id="KW-0677">Repeat</keyword>
<feature type="compositionally biased region" description="Low complexity" evidence="4">
    <location>
        <begin position="352"/>
        <end position="365"/>
    </location>
</feature>